<accession>A0AA96V0L1</accession>
<evidence type="ECO:0000313" key="2">
    <source>
        <dbReference type="Proteomes" id="UP001302978"/>
    </source>
</evidence>
<organism evidence="1 2">
    <name type="scientific">Methanimicrococcus hongohii</name>
    <dbReference type="NCBI Taxonomy" id="3028295"/>
    <lineage>
        <taxon>Archaea</taxon>
        <taxon>Methanobacteriati</taxon>
        <taxon>Methanobacteriota</taxon>
        <taxon>Stenosarchaea group</taxon>
        <taxon>Methanomicrobia</taxon>
        <taxon>Methanosarcinales</taxon>
        <taxon>Methanosarcinaceae</taxon>
        <taxon>Methanimicrococcus</taxon>
    </lineage>
</organism>
<dbReference type="GeneID" id="85196044"/>
<keyword evidence="2" id="KW-1185">Reference proteome</keyword>
<dbReference type="RefSeq" id="WP_316557293.1">
    <property type="nucleotide sequence ID" value="NZ_CP131059.1"/>
</dbReference>
<reference evidence="1 2" key="1">
    <citation type="submission" date="2023-07" db="EMBL/GenBank/DDBJ databases">
        <title>Closed genoem sequence of Methanomicrococcus sp. Hf6.</title>
        <authorList>
            <person name="Poehlein A."/>
            <person name="Protasov E."/>
            <person name="Platt K."/>
            <person name="Reeh H."/>
            <person name="Daniel R."/>
            <person name="Brune A."/>
        </authorList>
    </citation>
    <scope>NUCLEOTIDE SEQUENCE [LARGE SCALE GENOMIC DNA]</scope>
    <source>
        <strain evidence="1 2">Hf6</strain>
    </source>
</reference>
<protein>
    <submittedName>
        <fullName evidence="1">Uncharacterized protein</fullName>
    </submittedName>
</protein>
<dbReference type="AlphaFoldDB" id="A0AA96V0L1"/>
<sequence>MGNENAIKFAVVFTGIFLIAAALAAAGCINNESDKKDELSQNELAAIANSIISNNSKVLDVQKAGGHIVIQFESTISDEWGIIFAKEIEGEWKQTGSGTVKGACITTMGMRAVNESPVTVVTGKECDPRIASYKEVPIEEDVILPVEISGTVSERTFMDIHEIFIDEKTKLHFYDEDGNDITDEAENLEEMD</sequence>
<dbReference type="KEGG" id="mehf:MmiHf6_14480"/>
<dbReference type="EMBL" id="CP131059">
    <property type="protein sequence ID" value="WNY24119.1"/>
    <property type="molecule type" value="Genomic_DNA"/>
</dbReference>
<gene>
    <name evidence="1" type="ORF">MmiHf6_14480</name>
</gene>
<proteinExistence type="predicted"/>
<evidence type="ECO:0000313" key="1">
    <source>
        <dbReference type="EMBL" id="WNY24119.1"/>
    </source>
</evidence>
<name>A0AA96V0L1_9EURY</name>
<dbReference type="Proteomes" id="UP001302978">
    <property type="component" value="Chromosome"/>
</dbReference>